<dbReference type="EMBL" id="WKRD01000004">
    <property type="protein sequence ID" value="MSC56947.1"/>
    <property type="molecule type" value="Genomic_DNA"/>
</dbReference>
<reference evidence="5 6" key="1">
    <citation type="submission" date="2015-09" db="EMBL/GenBank/DDBJ databases">
        <authorList>
            <consortium name="Pathogen Informatics"/>
        </authorList>
    </citation>
    <scope>NUCLEOTIDE SEQUENCE [LARGE SCALE GENOMIC DNA]</scope>
    <source>
        <strain evidence="2 5">2789STDY5834875</strain>
        <strain evidence="3 6">2789STDY5834878</strain>
    </source>
</reference>
<evidence type="ECO:0000313" key="2">
    <source>
        <dbReference type="EMBL" id="CUQ75030.1"/>
    </source>
</evidence>
<evidence type="ECO:0000313" key="3">
    <source>
        <dbReference type="EMBL" id="CUQ87005.1"/>
    </source>
</evidence>
<dbReference type="Proteomes" id="UP000095621">
    <property type="component" value="Unassembled WGS sequence"/>
</dbReference>
<feature type="signal peptide" evidence="1">
    <location>
        <begin position="1"/>
        <end position="20"/>
    </location>
</feature>
<dbReference type="EMBL" id="CZBV01000005">
    <property type="protein sequence ID" value="CUQ87005.1"/>
    <property type="molecule type" value="Genomic_DNA"/>
</dbReference>
<feature type="chain" id="PRO_5038213616" evidence="1">
    <location>
        <begin position="21"/>
        <end position="254"/>
    </location>
</feature>
<proteinExistence type="predicted"/>
<name>A0A174ZI57_9FIRM</name>
<keyword evidence="1" id="KW-0732">Signal</keyword>
<dbReference type="Proteomes" id="UP000481964">
    <property type="component" value="Unassembled WGS sequence"/>
</dbReference>
<reference evidence="4 7" key="2">
    <citation type="journal article" date="2019" name="Nat. Med.">
        <title>A library of human gut bacterial isolates paired with longitudinal multiomics data enables mechanistic microbiome research.</title>
        <authorList>
            <person name="Poyet M."/>
            <person name="Groussin M."/>
            <person name="Gibbons S.M."/>
            <person name="Avila-Pacheco J."/>
            <person name="Jiang X."/>
            <person name="Kearney S.M."/>
            <person name="Perrotta A.R."/>
            <person name="Berdy B."/>
            <person name="Zhao S."/>
            <person name="Lieberman T.D."/>
            <person name="Swanson P.K."/>
            <person name="Smith M."/>
            <person name="Roesemann S."/>
            <person name="Alexander J.E."/>
            <person name="Rich S.A."/>
            <person name="Livny J."/>
            <person name="Vlamakis H."/>
            <person name="Clish C."/>
            <person name="Bullock K."/>
            <person name="Deik A."/>
            <person name="Scott J."/>
            <person name="Pierce K.A."/>
            <person name="Xavier R.J."/>
            <person name="Alm E.J."/>
        </authorList>
    </citation>
    <scope>NUCLEOTIDE SEQUENCE [LARGE SCALE GENOMIC DNA]</scope>
    <source>
        <strain evidence="4 7">BIOML-A1</strain>
    </source>
</reference>
<accession>A0A174ZI57</accession>
<gene>
    <name evidence="2" type="ORF">ERS852490_00285</name>
    <name evidence="3" type="ORF">ERS852492_01933</name>
    <name evidence="4" type="ORF">GKE48_05680</name>
</gene>
<dbReference type="EMBL" id="CZBU01000001">
    <property type="protein sequence ID" value="CUQ75030.1"/>
    <property type="molecule type" value="Genomic_DNA"/>
</dbReference>
<evidence type="ECO:0000256" key="1">
    <source>
        <dbReference type="SAM" id="SignalP"/>
    </source>
</evidence>
<protein>
    <submittedName>
        <fullName evidence="3">Uncharacterized protein</fullName>
    </submittedName>
</protein>
<evidence type="ECO:0000313" key="4">
    <source>
        <dbReference type="EMBL" id="MSC56947.1"/>
    </source>
</evidence>
<dbReference type="Proteomes" id="UP000095780">
    <property type="component" value="Unassembled WGS sequence"/>
</dbReference>
<dbReference type="PROSITE" id="PS51257">
    <property type="entry name" value="PROKAR_LIPOPROTEIN"/>
    <property type="match status" value="1"/>
</dbReference>
<dbReference type="AlphaFoldDB" id="A0A174ZI57"/>
<evidence type="ECO:0000313" key="6">
    <source>
        <dbReference type="Proteomes" id="UP000095780"/>
    </source>
</evidence>
<evidence type="ECO:0000313" key="5">
    <source>
        <dbReference type="Proteomes" id="UP000095621"/>
    </source>
</evidence>
<sequence>MKKKYIIIIPLLLTALCGCATNTNNNTNDIAETKTYLYNYDYETDSNGEVSTAYNEEKPSVDANEPQITEEPIVKLNKNSIKYIKMNETYNTGSFDYTILKVYSTISKSFATELVDEEYIQPVMNQLNLYRGIYDENGNLFYEGHRFFWIKVHIKYLGETTSKFQFTSTIIAEYPDGTTYELGGINFIDRSLAENNEQHLTLNPGDEFDSWFLYEAYRYSDTNKYYIQGSFQKLLGGNHYSGYLVELNDIEEVE</sequence>
<dbReference type="RefSeq" id="WP_022098751.1">
    <property type="nucleotide sequence ID" value="NZ_CABIXW010000005.1"/>
</dbReference>
<evidence type="ECO:0000313" key="7">
    <source>
        <dbReference type="Proteomes" id="UP000481964"/>
    </source>
</evidence>
<organism evidence="3 6">
    <name type="scientific">Lachnospira eligens</name>
    <dbReference type="NCBI Taxonomy" id="39485"/>
    <lineage>
        <taxon>Bacteria</taxon>
        <taxon>Bacillati</taxon>
        <taxon>Bacillota</taxon>
        <taxon>Clostridia</taxon>
        <taxon>Lachnospirales</taxon>
        <taxon>Lachnospiraceae</taxon>
        <taxon>Lachnospira</taxon>
    </lineage>
</organism>